<gene>
    <name evidence="2" type="ORF">KQP761_LOCUS2136</name>
</gene>
<feature type="transmembrane region" description="Helical" evidence="1">
    <location>
        <begin position="78"/>
        <end position="96"/>
    </location>
</feature>
<evidence type="ECO:0000313" key="3">
    <source>
        <dbReference type="Proteomes" id="UP000663834"/>
    </source>
</evidence>
<dbReference type="Proteomes" id="UP000663834">
    <property type="component" value="Unassembled WGS sequence"/>
</dbReference>
<organism evidence="2 3">
    <name type="scientific">Rotaria magnacalcarata</name>
    <dbReference type="NCBI Taxonomy" id="392030"/>
    <lineage>
        <taxon>Eukaryota</taxon>
        <taxon>Metazoa</taxon>
        <taxon>Spiralia</taxon>
        <taxon>Gnathifera</taxon>
        <taxon>Rotifera</taxon>
        <taxon>Eurotatoria</taxon>
        <taxon>Bdelloidea</taxon>
        <taxon>Philodinida</taxon>
        <taxon>Philodinidae</taxon>
        <taxon>Rotaria</taxon>
    </lineage>
</organism>
<evidence type="ECO:0000256" key="1">
    <source>
        <dbReference type="SAM" id="Phobius"/>
    </source>
</evidence>
<keyword evidence="1" id="KW-0472">Membrane</keyword>
<accession>A0A814ZTK9</accession>
<proteinExistence type="predicted"/>
<evidence type="ECO:0000313" key="2">
    <source>
        <dbReference type="EMBL" id="CAF1248003.1"/>
    </source>
</evidence>
<sequence>MRRSNSSTNKYSMPEDNKQIEVDEYKQSLFALKFFGSSCQNISIHSCNKRQRDRSSSSSSNIQPIFQTTKRTMTSGKMLLCIVLFIFAIQSQISYVKPVEISSETFKKLLIEASKNTDCARRVSGQTPTWLRFRRGPQKEKVPCSTDAS</sequence>
<dbReference type="EMBL" id="CAJNOW010000136">
    <property type="protein sequence ID" value="CAF1248003.1"/>
    <property type="molecule type" value="Genomic_DNA"/>
</dbReference>
<reference evidence="2" key="1">
    <citation type="submission" date="2021-02" db="EMBL/GenBank/DDBJ databases">
        <authorList>
            <person name="Nowell W R."/>
        </authorList>
    </citation>
    <scope>NUCLEOTIDE SEQUENCE</scope>
</reference>
<name>A0A814ZTK9_9BILA</name>
<protein>
    <submittedName>
        <fullName evidence="2">Uncharacterized protein</fullName>
    </submittedName>
</protein>
<keyword evidence="1" id="KW-1133">Transmembrane helix</keyword>
<dbReference type="AlphaFoldDB" id="A0A814ZTK9"/>
<keyword evidence="1" id="KW-0812">Transmembrane</keyword>
<comment type="caution">
    <text evidence="2">The sequence shown here is derived from an EMBL/GenBank/DDBJ whole genome shotgun (WGS) entry which is preliminary data.</text>
</comment>
<dbReference type="OrthoDB" id="9980846at2759"/>